<dbReference type="RefSeq" id="WP_069034113.1">
    <property type="nucleotide sequence ID" value="NZ_MDKC01000023.1"/>
</dbReference>
<sequence length="69" mass="8260">MKTNDYVKYMTEQFINYIDQPKEKRDSIKQEKEELKAPFSTNMFGMLPLSLALLMKKVQNRKDKEKKSI</sequence>
<reference evidence="1 2" key="1">
    <citation type="submission" date="2016-07" db="EMBL/GenBank/DDBJ databases">
        <authorList>
            <person name="Townsley L."/>
            <person name="Shank E.A."/>
        </authorList>
    </citation>
    <scope>NUCLEOTIDE SEQUENCE [LARGE SCALE GENOMIC DNA]</scope>
    <source>
        <strain evidence="1 2">CH01</strain>
    </source>
</reference>
<dbReference type="Proteomes" id="UP000094580">
    <property type="component" value="Unassembled WGS sequence"/>
</dbReference>
<dbReference type="EMBL" id="MDKC01000023">
    <property type="protein sequence ID" value="ODG91328.1"/>
    <property type="molecule type" value="Genomic_DNA"/>
</dbReference>
<protein>
    <submittedName>
        <fullName evidence="1">YqzE family protein</fullName>
    </submittedName>
</protein>
<accession>A0ABX2ZNM9</accession>
<evidence type="ECO:0000313" key="1">
    <source>
        <dbReference type="EMBL" id="ODG91328.1"/>
    </source>
</evidence>
<keyword evidence="2" id="KW-1185">Reference proteome</keyword>
<comment type="caution">
    <text evidence="1">The sequence shown here is derived from an EMBL/GenBank/DDBJ whole genome shotgun (WGS) entry which is preliminary data.</text>
</comment>
<name>A0ABX2ZNM9_9BACI</name>
<organism evidence="1 2">
    <name type="scientific">Gottfriedia luciferensis</name>
    <dbReference type="NCBI Taxonomy" id="178774"/>
    <lineage>
        <taxon>Bacteria</taxon>
        <taxon>Bacillati</taxon>
        <taxon>Bacillota</taxon>
        <taxon>Bacilli</taxon>
        <taxon>Bacillales</taxon>
        <taxon>Bacillaceae</taxon>
        <taxon>Gottfriedia</taxon>
    </lineage>
</organism>
<evidence type="ECO:0000313" key="2">
    <source>
        <dbReference type="Proteomes" id="UP000094580"/>
    </source>
</evidence>
<proteinExistence type="predicted"/>
<dbReference type="InterPro" id="IPR025622">
    <property type="entry name" value="YqzE"/>
</dbReference>
<dbReference type="Pfam" id="PF14038">
    <property type="entry name" value="YqzE"/>
    <property type="match status" value="1"/>
</dbReference>
<gene>
    <name evidence="1" type="ORF">BED47_06615</name>
</gene>